<gene>
    <name evidence="1" type="ORF">H8E29_04505</name>
</gene>
<sequence length="329" mass="36326">MPLPNEILYLTEKDVQNTISVAEAVDLAEKGIRADGDGKVVGDKFYMDVNDDGFVKPFSGYIAGEEYAFVKSFSYFPGNPTKYNRPTTCSQVILIDYETGLPACFMGADWVTGLKTAASTVATTAVLARPESEVVTIFGAGTLGRLHLMALVERFKITQAYFIDIIPEAAEKCAKDLQAELGFPVEAVSLDDRESVVRKSDIVFTVTTGSQELVYRDWLKPGTFIARLGSYQEVNHDVILEADKVIFDRWKYVSPRIPEIVDLIKEGKFTRESVHAEWPDIVAGKATGRESADEVIVFIALGIWGEYAAILPEVYRRAKAKGLGQGLPF</sequence>
<dbReference type="PANTHER" id="PTHR13812:SF19">
    <property type="entry name" value="KETIMINE REDUCTASE MU-CRYSTALLIN"/>
    <property type="match status" value="1"/>
</dbReference>
<evidence type="ECO:0000313" key="2">
    <source>
        <dbReference type="Proteomes" id="UP000614469"/>
    </source>
</evidence>
<dbReference type="SUPFAM" id="SSF51735">
    <property type="entry name" value="NAD(P)-binding Rossmann-fold domains"/>
    <property type="match status" value="1"/>
</dbReference>
<evidence type="ECO:0000313" key="1">
    <source>
        <dbReference type="EMBL" id="MBC8334504.1"/>
    </source>
</evidence>
<reference evidence="1 2" key="1">
    <citation type="submission" date="2020-08" db="EMBL/GenBank/DDBJ databases">
        <title>Bridging the membrane lipid divide: bacteria of the FCB group superphylum have the potential to synthesize archaeal ether lipids.</title>
        <authorList>
            <person name="Villanueva L."/>
            <person name="Von Meijenfeldt F.A.B."/>
            <person name="Westbye A.B."/>
            <person name="Yadav S."/>
            <person name="Hopmans E.C."/>
            <person name="Dutilh B.E."/>
            <person name="Sinninghe Damste J.S."/>
        </authorList>
    </citation>
    <scope>NUCLEOTIDE SEQUENCE [LARGE SCALE GENOMIC DNA]</scope>
    <source>
        <strain evidence="1">NIOZ-UU36</strain>
    </source>
</reference>
<dbReference type="Gene3D" id="3.30.1780.10">
    <property type="entry name" value="ornithine cyclodeaminase, domain 1"/>
    <property type="match status" value="1"/>
</dbReference>
<dbReference type="Proteomes" id="UP000614469">
    <property type="component" value="Unassembled WGS sequence"/>
</dbReference>
<dbReference type="EMBL" id="JACNJN010000070">
    <property type="protein sequence ID" value="MBC8334504.1"/>
    <property type="molecule type" value="Genomic_DNA"/>
</dbReference>
<dbReference type="GO" id="GO:0005737">
    <property type="term" value="C:cytoplasm"/>
    <property type="evidence" value="ECO:0007669"/>
    <property type="project" value="TreeGrafter"/>
</dbReference>
<accession>A0A8J6NIE8</accession>
<dbReference type="InterPro" id="IPR023401">
    <property type="entry name" value="ODC_N"/>
</dbReference>
<dbReference type="Gene3D" id="3.40.50.720">
    <property type="entry name" value="NAD(P)-binding Rossmann-like Domain"/>
    <property type="match status" value="1"/>
</dbReference>
<name>A0A8J6NIE8_9CHLR</name>
<dbReference type="PIRSF" id="PIRSF001439">
    <property type="entry name" value="CryM"/>
    <property type="match status" value="1"/>
</dbReference>
<comment type="caution">
    <text evidence="1">The sequence shown here is derived from an EMBL/GenBank/DDBJ whole genome shotgun (WGS) entry which is preliminary data.</text>
</comment>
<dbReference type="Pfam" id="PF02423">
    <property type="entry name" value="OCD_Mu_crystall"/>
    <property type="match status" value="1"/>
</dbReference>
<dbReference type="InterPro" id="IPR036291">
    <property type="entry name" value="NAD(P)-bd_dom_sf"/>
</dbReference>
<proteinExistence type="predicted"/>
<protein>
    <submittedName>
        <fullName evidence="1">Ornithine cyclodeaminase family protein</fullName>
    </submittedName>
</protein>
<dbReference type="InterPro" id="IPR003462">
    <property type="entry name" value="ODC_Mu_crystall"/>
</dbReference>
<dbReference type="AlphaFoldDB" id="A0A8J6NIE8"/>
<dbReference type="PANTHER" id="PTHR13812">
    <property type="entry name" value="KETIMINE REDUCTASE MU-CRYSTALLIN"/>
    <property type="match status" value="1"/>
</dbReference>
<organism evidence="1 2">
    <name type="scientific">Candidatus Desulfolinea nitratireducens</name>
    <dbReference type="NCBI Taxonomy" id="2841698"/>
    <lineage>
        <taxon>Bacteria</taxon>
        <taxon>Bacillati</taxon>
        <taxon>Chloroflexota</taxon>
        <taxon>Anaerolineae</taxon>
        <taxon>Anaerolineales</taxon>
        <taxon>Anaerolineales incertae sedis</taxon>
        <taxon>Candidatus Desulfolinea</taxon>
    </lineage>
</organism>